<evidence type="ECO:0000256" key="3">
    <source>
        <dbReference type="ARBA" id="ARBA00022827"/>
    </source>
</evidence>
<evidence type="ECO:0000256" key="1">
    <source>
        <dbReference type="ARBA" id="ARBA00022630"/>
    </source>
</evidence>
<keyword evidence="3" id="KW-0274">FAD</keyword>
<dbReference type="InterPro" id="IPR036188">
    <property type="entry name" value="FAD/NAD-bd_sf"/>
</dbReference>
<keyword evidence="2" id="KW-0732">Signal</keyword>
<dbReference type="InterPro" id="IPR002937">
    <property type="entry name" value="Amino_oxidase"/>
</dbReference>
<accession>A0ABN0S7W4</accession>
<name>A0ABN0S7W4_9GAMM</name>
<protein>
    <submittedName>
        <fullName evidence="7">FAD-dependent oxidoreductase</fullName>
    </submittedName>
</protein>
<keyword evidence="4" id="KW-0521">NADP</keyword>
<comment type="caution">
    <text evidence="7">The sequence shown here is derived from an EMBL/GenBank/DDBJ whole genome shotgun (WGS) entry which is preliminary data.</text>
</comment>
<keyword evidence="1" id="KW-0285">Flavoprotein</keyword>
<feature type="domain" description="Amine oxidase" evidence="6">
    <location>
        <begin position="27"/>
        <end position="519"/>
    </location>
</feature>
<evidence type="ECO:0000313" key="8">
    <source>
        <dbReference type="Proteomes" id="UP000023842"/>
    </source>
</evidence>
<gene>
    <name evidence="7" type="ORF">AU05_22535</name>
</gene>
<dbReference type="RefSeq" id="WP_037003972.1">
    <property type="nucleotide sequence ID" value="NZ_JFJN01000079.1"/>
</dbReference>
<evidence type="ECO:0000256" key="2">
    <source>
        <dbReference type="ARBA" id="ARBA00022729"/>
    </source>
</evidence>
<sequence length="531" mass="58578">METVGKAYRKTTGVSGEFDAIVIGSGMGGLSAASILAQQDKRVLLLEQHNVIGGTTQAYSRNGYRWTVGMHYIGDVGSKQSAGWKLFNYVTGGGLEWTPLPPIFNRMVIGDRAYDIPAGVEAYGDLLKEHFPQEAQGIDQYIELIGRISKSSAGYFAQKAMPDEEAEVVYDKLCSTFHSYSDRLTIDVLSELIEDPQLIALICANWGDYGVEPTRSSFAMHCMLAKHYINGAFYPVGGGMAFSRLIAPIIERAGGAVLHSAEVSEIIVEAGVTQGVRLSSGEEIRCPVVISNAGVQNTFSRMLSPQVSRESGVDQLLEKVTDTYAVVGLNIGFNRSAAELGFTPANIWSHPGSDFQANLDAHRKDFNAPFPWVFMTFPSAKDAAWDTQFPNKATVEMYGYTHYEHFQQWAGTRWMKRGDDYLALKENIRERLLEELFRHVPKAREALDYLEVSTPLSYETFSKRQRGGFMGIESTPQRFQQKWLRAQTPIQGLYLTGQDVTTDGVIGALVGGVLCASAVVGEDLMTHIRAS</sequence>
<dbReference type="PANTHER" id="PTHR46091">
    <property type="entry name" value="BLR7054 PROTEIN"/>
    <property type="match status" value="1"/>
</dbReference>
<dbReference type="Gene3D" id="3.50.50.60">
    <property type="entry name" value="FAD/NAD(P)-binding domain"/>
    <property type="match status" value="2"/>
</dbReference>
<organism evidence="7 8">
    <name type="scientific">Ectopseudomonas composti</name>
    <dbReference type="NCBI Taxonomy" id="658457"/>
    <lineage>
        <taxon>Bacteria</taxon>
        <taxon>Pseudomonadati</taxon>
        <taxon>Pseudomonadota</taxon>
        <taxon>Gammaproteobacteria</taxon>
        <taxon>Pseudomonadales</taxon>
        <taxon>Pseudomonadaceae</taxon>
        <taxon>Ectopseudomonas</taxon>
    </lineage>
</organism>
<evidence type="ECO:0000313" key="7">
    <source>
        <dbReference type="EMBL" id="EZH77866.1"/>
    </source>
</evidence>
<reference evidence="8" key="1">
    <citation type="journal article" date="2014" name="Genome Announc.">
        <title>Draft Genome Sequence of the algae degrading bacterium Pseudomonas mendocina AD6.</title>
        <authorList>
            <person name="Barney B.M."/>
            <person name="Lenneman E.M."/>
        </authorList>
    </citation>
    <scope>NUCLEOTIDE SEQUENCE [LARGE SCALE GENOMIC DNA]</scope>
    <source>
        <strain evidence="8">AD6</strain>
    </source>
</reference>
<evidence type="ECO:0000259" key="6">
    <source>
        <dbReference type="Pfam" id="PF01593"/>
    </source>
</evidence>
<keyword evidence="5" id="KW-0520">NAD</keyword>
<evidence type="ECO:0000256" key="4">
    <source>
        <dbReference type="ARBA" id="ARBA00022857"/>
    </source>
</evidence>
<dbReference type="Pfam" id="PF01593">
    <property type="entry name" value="Amino_oxidase"/>
    <property type="match status" value="1"/>
</dbReference>
<evidence type="ECO:0000256" key="5">
    <source>
        <dbReference type="ARBA" id="ARBA00023027"/>
    </source>
</evidence>
<dbReference type="SUPFAM" id="SSF51905">
    <property type="entry name" value="FAD/NAD(P)-binding domain"/>
    <property type="match status" value="1"/>
</dbReference>
<dbReference type="InterPro" id="IPR052206">
    <property type="entry name" value="Retinol_saturase"/>
</dbReference>
<proteinExistence type="predicted"/>
<dbReference type="PANTHER" id="PTHR46091:SF3">
    <property type="entry name" value="AMINE OXIDASE DOMAIN-CONTAINING PROTEIN"/>
    <property type="match status" value="1"/>
</dbReference>
<keyword evidence="8" id="KW-1185">Reference proteome</keyword>
<dbReference type="Proteomes" id="UP000023842">
    <property type="component" value="Unassembled WGS sequence"/>
</dbReference>
<dbReference type="EMBL" id="JFJN01000079">
    <property type="protein sequence ID" value="EZH77866.1"/>
    <property type="molecule type" value="Genomic_DNA"/>
</dbReference>